<accession>A0A1H4X1L5</accession>
<feature type="transmembrane region" description="Helical" evidence="1">
    <location>
        <begin position="40"/>
        <end position="61"/>
    </location>
</feature>
<dbReference type="EMBL" id="FNSV01000005">
    <property type="protein sequence ID" value="SEC99140.1"/>
    <property type="molecule type" value="Genomic_DNA"/>
</dbReference>
<protein>
    <submittedName>
        <fullName evidence="2">Uncharacterized protein</fullName>
    </submittedName>
</protein>
<sequence>MSRVNKRLVAMGSAIVVGAGLLALGATAVAMVATGTIPGIAVGVALTVFGGVIGVLTASQIRFGRTADIMLAKMVAQQDYRGYPELARSPSGRVLPAATSEYLARCRAGVAARPDDWREWFLLAGGYEIARDHRNAVLALARASALQKSD</sequence>
<gene>
    <name evidence="2" type="ORF">SAMN04490239_6299</name>
</gene>
<evidence type="ECO:0000313" key="2">
    <source>
        <dbReference type="EMBL" id="SEC99140.1"/>
    </source>
</evidence>
<name>A0A1H4X1L5_9NOCA</name>
<proteinExistence type="predicted"/>
<organism evidence="2 3">
    <name type="scientific">Rhodococcus koreensis</name>
    <dbReference type="NCBI Taxonomy" id="99653"/>
    <lineage>
        <taxon>Bacteria</taxon>
        <taxon>Bacillati</taxon>
        <taxon>Actinomycetota</taxon>
        <taxon>Actinomycetes</taxon>
        <taxon>Mycobacteriales</taxon>
        <taxon>Nocardiaceae</taxon>
        <taxon>Rhodococcus</taxon>
    </lineage>
</organism>
<dbReference type="AlphaFoldDB" id="A0A1H4X1L5"/>
<keyword evidence="1" id="KW-0472">Membrane</keyword>
<dbReference type="Proteomes" id="UP000183561">
    <property type="component" value="Unassembled WGS sequence"/>
</dbReference>
<reference evidence="3" key="1">
    <citation type="submission" date="2016-10" db="EMBL/GenBank/DDBJ databases">
        <authorList>
            <person name="Varghese N."/>
            <person name="Submissions S."/>
        </authorList>
    </citation>
    <scope>NUCLEOTIDE SEQUENCE [LARGE SCALE GENOMIC DNA]</scope>
    <source>
        <strain evidence="3">DSM 44498</strain>
    </source>
</reference>
<keyword evidence="3" id="KW-1185">Reference proteome</keyword>
<evidence type="ECO:0000256" key="1">
    <source>
        <dbReference type="SAM" id="Phobius"/>
    </source>
</evidence>
<evidence type="ECO:0000313" key="3">
    <source>
        <dbReference type="Proteomes" id="UP000183561"/>
    </source>
</evidence>
<keyword evidence="1" id="KW-0812">Transmembrane</keyword>
<keyword evidence="1" id="KW-1133">Transmembrane helix</keyword>